<evidence type="ECO:0000256" key="1">
    <source>
        <dbReference type="SAM" id="MobiDB-lite"/>
    </source>
</evidence>
<gene>
    <name evidence="2" type="ORF">EJ03DRAFT_33139</name>
</gene>
<evidence type="ECO:0000313" key="3">
    <source>
        <dbReference type="Proteomes" id="UP000799436"/>
    </source>
</evidence>
<sequence>MASPTSPCGCLLSPDGPRYCPSCYERKVQQSLALRSRELPTPPLPQPGFPRQSIEAGRLISLPEEPRSRTPLSPAAVALGNAFASEESPEAEFFPPTIYHCCRSKRRGSPQGPISSMAAATEQSLTRKASPDAPSTTVRSLQRPSTPDVGATDPSKSTPRVYSFMPVEFAQLSRNDTHAVSWQGDGGLGPQRRERESFAISADVRWA</sequence>
<name>A0A6G1KUN2_9PEZI</name>
<feature type="region of interest" description="Disordered" evidence="1">
    <location>
        <begin position="35"/>
        <end position="73"/>
    </location>
</feature>
<protein>
    <submittedName>
        <fullName evidence="2">Uncharacterized protein</fullName>
    </submittedName>
</protein>
<evidence type="ECO:0000313" key="2">
    <source>
        <dbReference type="EMBL" id="KAF2764325.1"/>
    </source>
</evidence>
<feature type="compositionally biased region" description="Polar residues" evidence="1">
    <location>
        <begin position="121"/>
        <end position="145"/>
    </location>
</feature>
<dbReference type="Proteomes" id="UP000799436">
    <property type="component" value="Unassembled WGS sequence"/>
</dbReference>
<dbReference type="EMBL" id="ML995929">
    <property type="protein sequence ID" value="KAF2764325.1"/>
    <property type="molecule type" value="Genomic_DNA"/>
</dbReference>
<organism evidence="2 3">
    <name type="scientific">Teratosphaeria nubilosa</name>
    <dbReference type="NCBI Taxonomy" id="161662"/>
    <lineage>
        <taxon>Eukaryota</taxon>
        <taxon>Fungi</taxon>
        <taxon>Dikarya</taxon>
        <taxon>Ascomycota</taxon>
        <taxon>Pezizomycotina</taxon>
        <taxon>Dothideomycetes</taxon>
        <taxon>Dothideomycetidae</taxon>
        <taxon>Mycosphaerellales</taxon>
        <taxon>Teratosphaeriaceae</taxon>
        <taxon>Teratosphaeria</taxon>
    </lineage>
</organism>
<accession>A0A6G1KUN2</accession>
<dbReference type="AlphaFoldDB" id="A0A6G1KUN2"/>
<feature type="region of interest" description="Disordered" evidence="1">
    <location>
        <begin position="105"/>
        <end position="160"/>
    </location>
</feature>
<keyword evidence="3" id="KW-1185">Reference proteome</keyword>
<reference evidence="2" key="1">
    <citation type="journal article" date="2020" name="Stud. Mycol.">
        <title>101 Dothideomycetes genomes: a test case for predicting lifestyles and emergence of pathogens.</title>
        <authorList>
            <person name="Haridas S."/>
            <person name="Albert R."/>
            <person name="Binder M."/>
            <person name="Bloem J."/>
            <person name="Labutti K."/>
            <person name="Salamov A."/>
            <person name="Andreopoulos B."/>
            <person name="Baker S."/>
            <person name="Barry K."/>
            <person name="Bills G."/>
            <person name="Bluhm B."/>
            <person name="Cannon C."/>
            <person name="Castanera R."/>
            <person name="Culley D."/>
            <person name="Daum C."/>
            <person name="Ezra D."/>
            <person name="Gonzalez J."/>
            <person name="Henrissat B."/>
            <person name="Kuo A."/>
            <person name="Liang C."/>
            <person name="Lipzen A."/>
            <person name="Lutzoni F."/>
            <person name="Magnuson J."/>
            <person name="Mondo S."/>
            <person name="Nolan M."/>
            <person name="Ohm R."/>
            <person name="Pangilinan J."/>
            <person name="Park H.-J."/>
            <person name="Ramirez L."/>
            <person name="Alfaro M."/>
            <person name="Sun H."/>
            <person name="Tritt A."/>
            <person name="Yoshinaga Y."/>
            <person name="Zwiers L.-H."/>
            <person name="Turgeon B."/>
            <person name="Goodwin S."/>
            <person name="Spatafora J."/>
            <person name="Crous P."/>
            <person name="Grigoriev I."/>
        </authorList>
    </citation>
    <scope>NUCLEOTIDE SEQUENCE</scope>
    <source>
        <strain evidence="2">CBS 116005</strain>
    </source>
</reference>
<proteinExistence type="predicted"/>